<dbReference type="EMBL" id="JPLY01000003">
    <property type="protein sequence ID" value="KFC21866.1"/>
    <property type="molecule type" value="Genomic_DNA"/>
</dbReference>
<evidence type="ECO:0000313" key="1">
    <source>
        <dbReference type="EMBL" id="KFC21866.1"/>
    </source>
</evidence>
<comment type="caution">
    <text evidence="1">The sequence shown here is derived from an EMBL/GenBank/DDBJ whole genome shotgun (WGS) entry which is preliminary data.</text>
</comment>
<name>A0A085BHC1_9FLAO</name>
<dbReference type="AlphaFoldDB" id="A0A085BHC1"/>
<dbReference type="eggNOG" id="ENOG5030R4H">
    <property type="taxonomic scope" value="Bacteria"/>
</dbReference>
<gene>
    <name evidence="1" type="ORF">IO89_07715</name>
</gene>
<dbReference type="InterPro" id="IPR005901">
    <property type="entry name" value="GLPGLI"/>
</dbReference>
<organism evidence="1 2">
    <name type="scientific">Epilithonimonas lactis</name>
    <dbReference type="NCBI Taxonomy" id="421072"/>
    <lineage>
        <taxon>Bacteria</taxon>
        <taxon>Pseudomonadati</taxon>
        <taxon>Bacteroidota</taxon>
        <taxon>Flavobacteriia</taxon>
        <taxon>Flavobacteriales</taxon>
        <taxon>Weeksellaceae</taxon>
        <taxon>Chryseobacterium group</taxon>
        <taxon>Epilithonimonas</taxon>
    </lineage>
</organism>
<dbReference type="Pfam" id="PF09697">
    <property type="entry name" value="Porph_ging"/>
    <property type="match status" value="1"/>
</dbReference>
<dbReference type="Proteomes" id="UP000028623">
    <property type="component" value="Unassembled WGS sequence"/>
</dbReference>
<accession>A0A085BHC1</accession>
<dbReference type="NCBIfam" id="TIGR01200">
    <property type="entry name" value="GLPGLI"/>
    <property type="match status" value="1"/>
</dbReference>
<sequence length="282" mass="33091">MKKHFVSIFLFLSILSFSQNQRFYYDYQFQTDSTDVETKKSELMVLDVDKKGSKYYSEYVYQNDSLMNAHFSKNMATHSDEPFPMSGKEGVVTHKILKSYPDFKINHVVSLDMTLYNASQQVKMNWKILADKNSIGNWSVQKAETNFAGRHWIAWFSADIPVQDGPYKFHGLPGLIVKLEDKLGYYKFELKGIKNNILERNIFAFEWEKPIPIDYKKYQIIYKNYRKDPTANFRRKASEGELYMTDEAGNKMSGPELIKSQERQAIEQMKKNNNILELDLLK</sequence>
<keyword evidence="2" id="KW-1185">Reference proteome</keyword>
<proteinExistence type="predicted"/>
<evidence type="ECO:0008006" key="3">
    <source>
        <dbReference type="Google" id="ProtNLM"/>
    </source>
</evidence>
<dbReference type="OrthoDB" id="1440774at2"/>
<reference evidence="1 2" key="1">
    <citation type="submission" date="2014-07" db="EMBL/GenBank/DDBJ databases">
        <title>Epilithonimonas lactis LMG 22401 Genome.</title>
        <authorList>
            <person name="Pipes S.E."/>
            <person name="Stropko S.J."/>
        </authorList>
    </citation>
    <scope>NUCLEOTIDE SEQUENCE [LARGE SCALE GENOMIC DNA]</scope>
    <source>
        <strain evidence="1 2">LMG 24401</strain>
    </source>
</reference>
<evidence type="ECO:0000313" key="2">
    <source>
        <dbReference type="Proteomes" id="UP000028623"/>
    </source>
</evidence>
<dbReference type="RefSeq" id="WP_034975084.1">
    <property type="nucleotide sequence ID" value="NZ_FOFI01000003.1"/>
</dbReference>
<dbReference type="STRING" id="421072.SAMN04488097_2156"/>
<protein>
    <recommendedName>
        <fullName evidence="3">GLPGLI family protein</fullName>
    </recommendedName>
</protein>